<feature type="compositionally biased region" description="Low complexity" evidence="1">
    <location>
        <begin position="444"/>
        <end position="461"/>
    </location>
</feature>
<feature type="region of interest" description="Disordered" evidence="1">
    <location>
        <begin position="167"/>
        <end position="197"/>
    </location>
</feature>
<evidence type="ECO:0000313" key="3">
    <source>
        <dbReference type="Proteomes" id="UP001145021"/>
    </source>
</evidence>
<dbReference type="AlphaFoldDB" id="A0A9W8CJY1"/>
<name>A0A9W8CJY1_9FUNG</name>
<gene>
    <name evidence="2" type="ORF">LPJ64_001487</name>
</gene>
<accession>A0A9W8CJY1</accession>
<protein>
    <submittedName>
        <fullName evidence="2">Uncharacterized protein</fullName>
    </submittedName>
</protein>
<keyword evidence="3" id="KW-1185">Reference proteome</keyword>
<reference evidence="2" key="1">
    <citation type="submission" date="2022-07" db="EMBL/GenBank/DDBJ databases">
        <title>Phylogenomic reconstructions and comparative analyses of Kickxellomycotina fungi.</title>
        <authorList>
            <person name="Reynolds N.K."/>
            <person name="Stajich J.E."/>
            <person name="Barry K."/>
            <person name="Grigoriev I.V."/>
            <person name="Crous P."/>
            <person name="Smith M.E."/>
        </authorList>
    </citation>
    <scope>NUCLEOTIDE SEQUENCE</scope>
    <source>
        <strain evidence="2">NBRC 105413</strain>
    </source>
</reference>
<feature type="compositionally biased region" description="Low complexity" evidence="1">
    <location>
        <begin position="338"/>
        <end position="354"/>
    </location>
</feature>
<evidence type="ECO:0000313" key="2">
    <source>
        <dbReference type="EMBL" id="KAJ1647092.1"/>
    </source>
</evidence>
<dbReference type="EMBL" id="JANBOH010000039">
    <property type="protein sequence ID" value="KAJ1647092.1"/>
    <property type="molecule type" value="Genomic_DNA"/>
</dbReference>
<dbReference type="Proteomes" id="UP001145021">
    <property type="component" value="Unassembled WGS sequence"/>
</dbReference>
<comment type="caution">
    <text evidence="2">The sequence shown here is derived from an EMBL/GenBank/DDBJ whole genome shotgun (WGS) entry which is preliminary data.</text>
</comment>
<proteinExistence type="predicted"/>
<feature type="region of interest" description="Disordered" evidence="1">
    <location>
        <begin position="420"/>
        <end position="461"/>
    </location>
</feature>
<sequence>MSIDDSGSWLTPFKEFFQKAELHQSLRSLQIETIVFPYMPPADFDNALRSLCSGIQSYLKSQQESSTTDARTEVSFAATEQKATAGSNDLDIKYKHISREITQSALTKEQTQQLMDDFVERQWVEINANNRDEFLIPEAGRDTTCARTDAKDTNRGVQIQLDVVRNDNDALGRSTHVPDTSSGDKDPGGIAVSSKPLEGLSERVDNIREHLNVVFVPESANIYRRVSALEDRIMLLEREFPPWSAQHFNQPGRRYTQPPPATIYRILPAPEPEPESESAAGKGALAAAGSASSIIGKYSARISSVPATADSVAMPFSKARTTAGSAYTRSTMTSTLAAATATSASGGSSSSSHTHLGKQPRRYSGSPSVRSSPALKRRRTGQILNSPVDSSGKPIFHSCGRGVNSSLTRSVLAQLQNRHGTVASKDLKDPKVAAAPGPIPAPPSTSTTTSASASTSNATTK</sequence>
<organism evidence="2 3">
    <name type="scientific">Coemansia asiatica</name>
    <dbReference type="NCBI Taxonomy" id="1052880"/>
    <lineage>
        <taxon>Eukaryota</taxon>
        <taxon>Fungi</taxon>
        <taxon>Fungi incertae sedis</taxon>
        <taxon>Zoopagomycota</taxon>
        <taxon>Kickxellomycotina</taxon>
        <taxon>Kickxellomycetes</taxon>
        <taxon>Kickxellales</taxon>
        <taxon>Kickxellaceae</taxon>
        <taxon>Coemansia</taxon>
    </lineage>
</organism>
<evidence type="ECO:0000256" key="1">
    <source>
        <dbReference type="SAM" id="MobiDB-lite"/>
    </source>
</evidence>
<feature type="region of interest" description="Disordered" evidence="1">
    <location>
        <begin position="338"/>
        <end position="397"/>
    </location>
</feature>